<dbReference type="Proteomes" id="UP000315901">
    <property type="component" value="Unassembled WGS sequence"/>
</dbReference>
<reference evidence="5 6" key="1">
    <citation type="submission" date="2019-06" db="EMBL/GenBank/DDBJ databases">
        <title>A novel bacterium of genus Marinomonas, isolated from coastal sand.</title>
        <authorList>
            <person name="Huang H."/>
            <person name="Mo K."/>
            <person name="Hu Y."/>
        </authorList>
    </citation>
    <scope>NUCLEOTIDE SEQUENCE [LARGE SCALE GENOMIC DNA]</scope>
    <source>
        <strain evidence="5 6">HB171799</strain>
    </source>
</reference>
<dbReference type="PROSITE" id="PS50110">
    <property type="entry name" value="RESPONSE_REGULATORY"/>
    <property type="match status" value="1"/>
</dbReference>
<dbReference type="InterPro" id="IPR006674">
    <property type="entry name" value="HD_domain"/>
</dbReference>
<feature type="domain" description="HD" evidence="3">
    <location>
        <begin position="173"/>
        <end position="297"/>
    </location>
</feature>
<dbReference type="GO" id="GO:0000160">
    <property type="term" value="P:phosphorelay signal transduction system"/>
    <property type="evidence" value="ECO:0007669"/>
    <property type="project" value="InterPro"/>
</dbReference>
<dbReference type="InterPro" id="IPR003607">
    <property type="entry name" value="HD/PDEase_dom"/>
</dbReference>
<dbReference type="Pfam" id="PF13487">
    <property type="entry name" value="HD_5"/>
    <property type="match status" value="1"/>
</dbReference>
<dbReference type="Pfam" id="PF00072">
    <property type="entry name" value="Response_reg"/>
    <property type="match status" value="1"/>
</dbReference>
<dbReference type="Gene3D" id="1.10.3210.10">
    <property type="entry name" value="Hypothetical protein af1432"/>
    <property type="match status" value="1"/>
</dbReference>
<gene>
    <name evidence="5" type="ORF">FJM67_07745</name>
</gene>
<dbReference type="PANTHER" id="PTHR45228:SF5">
    <property type="entry name" value="CYCLIC DI-GMP PHOSPHODIESTERASE VC_1348-RELATED"/>
    <property type="match status" value="1"/>
</dbReference>
<evidence type="ECO:0000259" key="2">
    <source>
        <dbReference type="PROSITE" id="PS50110"/>
    </source>
</evidence>
<dbReference type="GO" id="GO:0008081">
    <property type="term" value="F:phosphoric diester hydrolase activity"/>
    <property type="evidence" value="ECO:0007669"/>
    <property type="project" value="UniProtKB-ARBA"/>
</dbReference>
<feature type="modified residue" description="4-aspartylphosphate" evidence="1">
    <location>
        <position position="64"/>
    </location>
</feature>
<name>A0A501WVS3_9GAMM</name>
<protein>
    <submittedName>
        <fullName evidence="5">Response regulator</fullName>
    </submittedName>
</protein>
<dbReference type="InterPro" id="IPR001789">
    <property type="entry name" value="Sig_transdc_resp-reg_receiver"/>
</dbReference>
<keyword evidence="6" id="KW-1185">Reference proteome</keyword>
<accession>A0A501WVS3</accession>
<evidence type="ECO:0000313" key="6">
    <source>
        <dbReference type="Proteomes" id="UP000315901"/>
    </source>
</evidence>
<dbReference type="PROSITE" id="PS51831">
    <property type="entry name" value="HD"/>
    <property type="match status" value="1"/>
</dbReference>
<keyword evidence="1" id="KW-0597">Phosphoprotein</keyword>
<comment type="caution">
    <text evidence="5">The sequence shown here is derived from an EMBL/GenBank/DDBJ whole genome shotgun (WGS) entry which is preliminary data.</text>
</comment>
<dbReference type="SMART" id="SM00448">
    <property type="entry name" value="REC"/>
    <property type="match status" value="1"/>
</dbReference>
<dbReference type="CDD" id="cd00077">
    <property type="entry name" value="HDc"/>
    <property type="match status" value="1"/>
</dbReference>
<dbReference type="PANTHER" id="PTHR45228">
    <property type="entry name" value="CYCLIC DI-GMP PHOSPHODIESTERASE TM_0186-RELATED"/>
    <property type="match status" value="1"/>
</dbReference>
<feature type="domain" description="HD-GYP" evidence="4">
    <location>
        <begin position="151"/>
        <end position="348"/>
    </location>
</feature>
<feature type="domain" description="Response regulatory" evidence="2">
    <location>
        <begin position="16"/>
        <end position="131"/>
    </location>
</feature>
<evidence type="ECO:0000259" key="3">
    <source>
        <dbReference type="PROSITE" id="PS51831"/>
    </source>
</evidence>
<organism evidence="5 6">
    <name type="scientific">Maribrevibacterium harenarium</name>
    <dbReference type="NCBI Taxonomy" id="2589817"/>
    <lineage>
        <taxon>Bacteria</taxon>
        <taxon>Pseudomonadati</taxon>
        <taxon>Pseudomonadota</taxon>
        <taxon>Gammaproteobacteria</taxon>
        <taxon>Oceanospirillales</taxon>
        <taxon>Oceanospirillaceae</taxon>
        <taxon>Maribrevibacterium</taxon>
    </lineage>
</organism>
<dbReference type="AlphaFoldDB" id="A0A501WVS3"/>
<evidence type="ECO:0000256" key="1">
    <source>
        <dbReference type="PROSITE-ProRule" id="PRU00169"/>
    </source>
</evidence>
<dbReference type="Gene3D" id="3.40.50.2300">
    <property type="match status" value="1"/>
</dbReference>
<proteinExistence type="predicted"/>
<dbReference type="SUPFAM" id="SSF109604">
    <property type="entry name" value="HD-domain/PDEase-like"/>
    <property type="match status" value="1"/>
</dbReference>
<dbReference type="OrthoDB" id="9816273at2"/>
<dbReference type="InterPro" id="IPR011006">
    <property type="entry name" value="CheY-like_superfamily"/>
</dbReference>
<dbReference type="InterPro" id="IPR037522">
    <property type="entry name" value="HD_GYP_dom"/>
</dbReference>
<evidence type="ECO:0000313" key="5">
    <source>
        <dbReference type="EMBL" id="TPE52395.1"/>
    </source>
</evidence>
<evidence type="ECO:0000259" key="4">
    <source>
        <dbReference type="PROSITE" id="PS51832"/>
    </source>
</evidence>
<dbReference type="SMART" id="SM00471">
    <property type="entry name" value="HDc"/>
    <property type="match status" value="1"/>
</dbReference>
<dbReference type="CDD" id="cd19920">
    <property type="entry name" value="REC_PA4781-like"/>
    <property type="match status" value="1"/>
</dbReference>
<dbReference type="SUPFAM" id="SSF52172">
    <property type="entry name" value="CheY-like"/>
    <property type="match status" value="1"/>
</dbReference>
<dbReference type="InterPro" id="IPR052020">
    <property type="entry name" value="Cyclic_di-GMP/3'3'-cGAMP_PDE"/>
</dbReference>
<sequence>MNDSLALHDADIAPRTILVVDDMADNIDILRSILSHHYQVRVAKSGEQALAQIEKKAPDLILLDIMMPGMNGFEVCRSIKQNPHTKAIPVIFVTAMSSVEDERLGFEVGGADFITKPITPLTTLARVRSHIELAERQYRHELLIAQRTQQLEESLRSAVSMLSVVSNYKDEDTASHMGRMADYSALLASAIGWSNEECERIRLAAPLHDIGKIGVPDSILKAPRALTDSERLVMQQHTQFGYDILSQSQAPLFKMAAQIALAHHERWDGTGYPRGLKADDIPLAARIITLADVFDALTSKRPYKTAWGLTETFHHLKSEAGKLFDPNLVELFIQCEPQIREVMEKWSD</sequence>
<dbReference type="PROSITE" id="PS51832">
    <property type="entry name" value="HD_GYP"/>
    <property type="match status" value="1"/>
</dbReference>
<dbReference type="EMBL" id="VFRR01000012">
    <property type="protein sequence ID" value="TPE52395.1"/>
    <property type="molecule type" value="Genomic_DNA"/>
</dbReference>